<feature type="domain" description="Glycine dehydrogenase C-terminal" evidence="7">
    <location>
        <begin position="343"/>
        <end position="444"/>
    </location>
</feature>
<dbReference type="FunFam" id="3.90.1150.10:FF:000014">
    <property type="entry name" value="Probable glycine dehydrogenase (decarboxylating) subunit 2"/>
    <property type="match status" value="1"/>
</dbReference>
<evidence type="ECO:0000313" key="8">
    <source>
        <dbReference type="EMBL" id="SET49820.1"/>
    </source>
</evidence>
<evidence type="ECO:0000313" key="9">
    <source>
        <dbReference type="Proteomes" id="UP000198508"/>
    </source>
</evidence>
<dbReference type="AlphaFoldDB" id="A0A1I0EXZ3"/>
<gene>
    <name evidence="5" type="primary">gcvPB</name>
    <name evidence="8" type="ORF">SAMN05216313_10781</name>
</gene>
<comment type="function">
    <text evidence="1 5">The glycine cleavage system catalyzes the degradation of glycine. The P protein binds the alpha-amino group of glycine through its pyridoxal phosphate cofactor; CO(2) is released and the remaining methylamine moiety is then transferred to the lipoamide cofactor of the H protein.</text>
</comment>
<organism evidence="8 9">
    <name type="scientific">Enterocloster lavalensis</name>
    <dbReference type="NCBI Taxonomy" id="460384"/>
    <lineage>
        <taxon>Bacteria</taxon>
        <taxon>Bacillati</taxon>
        <taxon>Bacillota</taxon>
        <taxon>Clostridia</taxon>
        <taxon>Lachnospirales</taxon>
        <taxon>Lachnospiraceae</taxon>
        <taxon>Enterocloster</taxon>
    </lineage>
</organism>
<dbReference type="Gene3D" id="6.20.440.10">
    <property type="match status" value="1"/>
</dbReference>
<comment type="catalytic activity">
    <reaction evidence="4 5">
        <text>N(6)-[(R)-lipoyl]-L-lysyl-[glycine-cleavage complex H protein] + glycine + H(+) = N(6)-[(R)-S(8)-aminomethyldihydrolipoyl]-L-lysyl-[glycine-cleavage complex H protein] + CO2</text>
        <dbReference type="Rhea" id="RHEA:24304"/>
        <dbReference type="Rhea" id="RHEA-COMP:10494"/>
        <dbReference type="Rhea" id="RHEA-COMP:10495"/>
        <dbReference type="ChEBI" id="CHEBI:15378"/>
        <dbReference type="ChEBI" id="CHEBI:16526"/>
        <dbReference type="ChEBI" id="CHEBI:57305"/>
        <dbReference type="ChEBI" id="CHEBI:83099"/>
        <dbReference type="ChEBI" id="CHEBI:83143"/>
        <dbReference type="EC" id="1.4.4.2"/>
    </reaction>
</comment>
<dbReference type="STRING" id="460384.SAMN05216313_10781"/>
<dbReference type="GO" id="GO:0005829">
    <property type="term" value="C:cytosol"/>
    <property type="evidence" value="ECO:0007669"/>
    <property type="project" value="TreeGrafter"/>
</dbReference>
<dbReference type="EMBL" id="FOIM01000007">
    <property type="protein sequence ID" value="SET49820.1"/>
    <property type="molecule type" value="Genomic_DNA"/>
</dbReference>
<feature type="domain" description="Aminotransferase class V" evidence="6">
    <location>
        <begin position="151"/>
        <end position="271"/>
    </location>
</feature>
<comment type="similarity">
    <text evidence="5">Belongs to the GcvP family. C-terminal subunit subfamily.</text>
</comment>
<evidence type="ECO:0000256" key="1">
    <source>
        <dbReference type="ARBA" id="ARBA00003788"/>
    </source>
</evidence>
<accession>A0A1I0EXZ3</accession>
<dbReference type="Pfam" id="PF00266">
    <property type="entry name" value="Aminotran_5"/>
    <property type="match status" value="1"/>
</dbReference>
<sequence>MKLVFEKGANGRHLSVLPNCDVPAFTPEGSMLRSSKPRLPHMSETEISRHYTQMAGRTHGVNDGFYPLGSCTMKYNPKVNEEAAALPGFKKLHPLQPLSTAQGALEVLWNAERLLCEITGMDAMTFEPAAGAHGEFTGLLLIKAYHVHRGDEKRTKIIVPDSAHGTNPASAAMCGYQVVSIPSREDGCVDLDQLRQAVGEDTAGLMLTNPNTVGLFDKNILEITEIVHQAGGLCYYDGANLNAVMGIVRPGDMGFDVVHLNLHKTFSTPHGGGGPGSGPVGCKEFLAQFLPGSHPVKDEAGNLTFGVEEHSIGKVKQFYGNFLVVVKALSYILTLGREGIPAAAKNAVLNANYMRVKLSDVYEMAYDEICMHEFVMSLEHLKHEKGVTAMDIAKSLLDYGIHPPTMYFPLIVHEALMVEPTETESRETLDEAIEVFHKIYQEALDNPQSLHSAPHNTPIGRPDEVTAARKPVLRYSWEDEG</sequence>
<dbReference type="SUPFAM" id="SSF53383">
    <property type="entry name" value="PLP-dependent transferases"/>
    <property type="match status" value="1"/>
</dbReference>
<dbReference type="InterPro" id="IPR000192">
    <property type="entry name" value="Aminotrans_V_dom"/>
</dbReference>
<dbReference type="PANTHER" id="PTHR11773:SF1">
    <property type="entry name" value="GLYCINE DEHYDROGENASE (DECARBOXYLATING), MITOCHONDRIAL"/>
    <property type="match status" value="1"/>
</dbReference>
<keyword evidence="3 5" id="KW-0560">Oxidoreductase</keyword>
<protein>
    <recommendedName>
        <fullName evidence="5">Probable glycine dehydrogenase (decarboxylating) subunit 2</fullName>
        <ecNumber evidence="5">1.4.4.2</ecNumber>
    </recommendedName>
    <alternativeName>
        <fullName evidence="5">Glycine cleavage system P-protein subunit 2</fullName>
    </alternativeName>
    <alternativeName>
        <fullName evidence="5">Glycine decarboxylase subunit 2</fullName>
    </alternativeName>
    <alternativeName>
        <fullName evidence="5">Glycine dehydrogenase (aminomethyl-transferring) subunit 2</fullName>
    </alternativeName>
</protein>
<evidence type="ECO:0000256" key="2">
    <source>
        <dbReference type="ARBA" id="ARBA00022898"/>
    </source>
</evidence>
<dbReference type="GO" id="GO:0004375">
    <property type="term" value="F:glycine dehydrogenase (decarboxylating) activity"/>
    <property type="evidence" value="ECO:0007669"/>
    <property type="project" value="UniProtKB-EC"/>
</dbReference>
<dbReference type="InterPro" id="IPR015421">
    <property type="entry name" value="PyrdxlP-dep_Trfase_major"/>
</dbReference>
<dbReference type="GeneID" id="93280510"/>
<dbReference type="HAMAP" id="MF_00713">
    <property type="entry name" value="GcvPB"/>
    <property type="match status" value="1"/>
</dbReference>
<dbReference type="Proteomes" id="UP000198508">
    <property type="component" value="Unassembled WGS sequence"/>
</dbReference>
<dbReference type="InterPro" id="IPR023012">
    <property type="entry name" value="GcvPB"/>
</dbReference>
<evidence type="ECO:0000256" key="5">
    <source>
        <dbReference type="HAMAP-Rule" id="MF_00713"/>
    </source>
</evidence>
<evidence type="ECO:0000259" key="6">
    <source>
        <dbReference type="Pfam" id="PF00266"/>
    </source>
</evidence>
<dbReference type="GO" id="GO:0005960">
    <property type="term" value="C:glycine cleavage complex"/>
    <property type="evidence" value="ECO:0007669"/>
    <property type="project" value="TreeGrafter"/>
</dbReference>
<dbReference type="InterPro" id="IPR015424">
    <property type="entry name" value="PyrdxlP-dep_Trfase"/>
</dbReference>
<dbReference type="GO" id="GO:0030170">
    <property type="term" value="F:pyridoxal phosphate binding"/>
    <property type="evidence" value="ECO:0007669"/>
    <property type="project" value="TreeGrafter"/>
</dbReference>
<dbReference type="Gene3D" id="3.90.1150.10">
    <property type="entry name" value="Aspartate Aminotransferase, domain 1"/>
    <property type="match status" value="1"/>
</dbReference>
<dbReference type="InterPro" id="IPR049316">
    <property type="entry name" value="GDC-P_C"/>
</dbReference>
<dbReference type="NCBIfam" id="NF003346">
    <property type="entry name" value="PRK04366.1"/>
    <property type="match status" value="1"/>
</dbReference>
<evidence type="ECO:0000256" key="4">
    <source>
        <dbReference type="ARBA" id="ARBA00049026"/>
    </source>
</evidence>
<dbReference type="GO" id="GO:0016594">
    <property type="term" value="F:glycine binding"/>
    <property type="evidence" value="ECO:0007669"/>
    <property type="project" value="TreeGrafter"/>
</dbReference>
<feature type="modified residue" description="N6-(pyridoxal phosphate)lysine" evidence="5">
    <location>
        <position position="264"/>
    </location>
</feature>
<dbReference type="RefSeq" id="WP_092362525.1">
    <property type="nucleotide sequence ID" value="NZ_DAINWJ010000011.1"/>
</dbReference>
<dbReference type="GO" id="GO:0019464">
    <property type="term" value="P:glycine decarboxylation via glycine cleavage system"/>
    <property type="evidence" value="ECO:0007669"/>
    <property type="project" value="UniProtKB-UniRule"/>
</dbReference>
<evidence type="ECO:0000259" key="7">
    <source>
        <dbReference type="Pfam" id="PF21478"/>
    </source>
</evidence>
<comment type="subunit">
    <text evidence="5">The glycine cleavage system is composed of four proteins: P, T, L and H. In this organism, the P 'protein' is a heterodimer of two subunits.</text>
</comment>
<proteinExistence type="inferred from homology"/>
<name>A0A1I0EXZ3_9FIRM</name>
<dbReference type="Gene3D" id="3.40.640.10">
    <property type="entry name" value="Type I PLP-dependent aspartate aminotransferase-like (Major domain)"/>
    <property type="match status" value="1"/>
</dbReference>
<dbReference type="EC" id="1.4.4.2" evidence="5"/>
<keyword evidence="2 5" id="KW-0663">Pyridoxal phosphate</keyword>
<reference evidence="9" key="1">
    <citation type="submission" date="2016-10" db="EMBL/GenBank/DDBJ databases">
        <authorList>
            <person name="Varghese N."/>
            <person name="Submissions S."/>
        </authorList>
    </citation>
    <scope>NUCLEOTIDE SEQUENCE [LARGE SCALE GENOMIC DNA]</scope>
    <source>
        <strain evidence="9">NLAE-zl-G277</strain>
    </source>
</reference>
<dbReference type="Pfam" id="PF21478">
    <property type="entry name" value="GcvP2_C"/>
    <property type="match status" value="1"/>
</dbReference>
<dbReference type="PANTHER" id="PTHR11773">
    <property type="entry name" value="GLYCINE DEHYDROGENASE, DECARBOXYLATING"/>
    <property type="match status" value="1"/>
</dbReference>
<dbReference type="FunFam" id="3.40.640.10:FF:000224">
    <property type="entry name" value="Probable glycine dehydrogenase (decarboxylating) subunit 2"/>
    <property type="match status" value="1"/>
</dbReference>
<dbReference type="InterPro" id="IPR020581">
    <property type="entry name" value="GDC_P"/>
</dbReference>
<keyword evidence="9" id="KW-1185">Reference proteome</keyword>
<dbReference type="InterPro" id="IPR015422">
    <property type="entry name" value="PyrdxlP-dep_Trfase_small"/>
</dbReference>
<comment type="cofactor">
    <cofactor evidence="5">
        <name>pyridoxal 5'-phosphate</name>
        <dbReference type="ChEBI" id="CHEBI:597326"/>
    </cofactor>
</comment>
<evidence type="ECO:0000256" key="3">
    <source>
        <dbReference type="ARBA" id="ARBA00023002"/>
    </source>
</evidence>